<keyword evidence="1" id="KW-0732">Signal</keyword>
<dbReference type="STRING" id="903984.BCR21_06545"/>
<organism evidence="3 4">
    <name type="scientific">Enterococcus ureasiticus</name>
    <dbReference type="NCBI Taxonomy" id="903984"/>
    <lineage>
        <taxon>Bacteria</taxon>
        <taxon>Bacillati</taxon>
        <taxon>Bacillota</taxon>
        <taxon>Bacilli</taxon>
        <taxon>Lactobacillales</taxon>
        <taxon>Enterococcaceae</taxon>
        <taxon>Enterococcus</taxon>
    </lineage>
</organism>
<dbReference type="OrthoDB" id="2180080at2"/>
<dbReference type="Proteomes" id="UP000094068">
    <property type="component" value="Unassembled WGS sequence"/>
</dbReference>
<evidence type="ECO:0000313" key="3">
    <source>
        <dbReference type="EMBL" id="OEG11888.1"/>
    </source>
</evidence>
<name>A0A1E5GGP3_9ENTE</name>
<dbReference type="RefSeq" id="WP_069645741.1">
    <property type="nucleotide sequence ID" value="NZ_MIJZ01000012.1"/>
</dbReference>
<dbReference type="Pfam" id="PF13731">
    <property type="entry name" value="WxL"/>
    <property type="match status" value="1"/>
</dbReference>
<dbReference type="EMBL" id="MIJZ01000012">
    <property type="protein sequence ID" value="OEG11888.1"/>
    <property type="molecule type" value="Genomic_DNA"/>
</dbReference>
<accession>A0A1E5GGP3</accession>
<feature type="chain" id="PRO_5009177417" description="WxL domain-containing protein" evidence="1">
    <location>
        <begin position="27"/>
        <end position="292"/>
    </location>
</feature>
<evidence type="ECO:0000256" key="1">
    <source>
        <dbReference type="SAM" id="SignalP"/>
    </source>
</evidence>
<sequence>MKKMTLAGLGVVMFSTLALGSQTALATVEQPEANSEATVQFEANTDPDLPPVVIPPVGNKGDEAAINLPGSDGSIGDGNPSFNIAYVSNFRFNERTAADTDFTKFKPIKLNANGMTLWAKGTQLTLDKIDKAGEVITPKESTVYENIPNFVQVVDNRGKLSGWNLEVEAGAFKGKDADDKEVTLKGATITLTEPTIKGPAGIDVPSVYAPTTFASEQELTVDAAKPILEAAPNAGIGSWSVKFGQEETLAGADYATLVEDTGVKLTIPSTAEAKANIAYKANLKWTLTDGPK</sequence>
<feature type="domain" description="WxL" evidence="2">
    <location>
        <begin position="31"/>
        <end position="291"/>
    </location>
</feature>
<evidence type="ECO:0000259" key="2">
    <source>
        <dbReference type="Pfam" id="PF13731"/>
    </source>
</evidence>
<dbReference type="InterPro" id="IPR027994">
    <property type="entry name" value="WxL_dom"/>
</dbReference>
<proteinExistence type="predicted"/>
<feature type="signal peptide" evidence="1">
    <location>
        <begin position="1"/>
        <end position="26"/>
    </location>
</feature>
<comment type="caution">
    <text evidence="3">The sequence shown here is derived from an EMBL/GenBank/DDBJ whole genome shotgun (WGS) entry which is preliminary data.</text>
</comment>
<gene>
    <name evidence="3" type="ORF">BCR21_06545</name>
</gene>
<evidence type="ECO:0000313" key="4">
    <source>
        <dbReference type="Proteomes" id="UP000094068"/>
    </source>
</evidence>
<protein>
    <recommendedName>
        <fullName evidence="2">WxL domain-containing protein</fullName>
    </recommendedName>
</protein>
<keyword evidence="4" id="KW-1185">Reference proteome</keyword>
<dbReference type="AlphaFoldDB" id="A0A1E5GGP3"/>
<reference evidence="4" key="1">
    <citation type="submission" date="2016-09" db="EMBL/GenBank/DDBJ databases">
        <authorList>
            <person name="Gulvik C.A."/>
        </authorList>
    </citation>
    <scope>NUCLEOTIDE SEQUENCE [LARGE SCALE GENOMIC DNA]</scope>
    <source>
        <strain evidence="4">DSM 23328</strain>
    </source>
</reference>